<name>A0A814H7A4_9BILA</name>
<dbReference type="AlphaFoldDB" id="A0A814H7A4"/>
<evidence type="ECO:0000313" key="1">
    <source>
        <dbReference type="EMBL" id="CAF1006785.1"/>
    </source>
</evidence>
<gene>
    <name evidence="2" type="ORF">JXQ802_LOCUS39784</name>
    <name evidence="1" type="ORF">PYM288_LOCUS14896</name>
</gene>
<evidence type="ECO:0000313" key="4">
    <source>
        <dbReference type="Proteomes" id="UP000663870"/>
    </source>
</evidence>
<keyword evidence="4" id="KW-1185">Reference proteome</keyword>
<protein>
    <submittedName>
        <fullName evidence="1">Uncharacterized protein</fullName>
    </submittedName>
</protein>
<dbReference type="EMBL" id="CAJNOH010000343">
    <property type="protein sequence ID" value="CAF1006785.1"/>
    <property type="molecule type" value="Genomic_DNA"/>
</dbReference>
<sequence length="209" mass="24326">MITQNNYVPSVVLMEIDDWERTTIEKVKTVAEQARQQLIKLPKSKKVETESRFEKFCQDLISLKETGDFVEHDLKYLQQTVDQLNQDLKRLTESFELELCTEQSNQIKWDTLIYIKEKPTYTECLQPQVNEKNQTMLQVTLDCHGHTCPKCNKCCDWKNRVKRGDATCYRAGVGPGHMGYCDCVGHCHCGYNGYNYHPYSDVCCCMENK</sequence>
<reference evidence="1" key="1">
    <citation type="submission" date="2021-02" db="EMBL/GenBank/DDBJ databases">
        <authorList>
            <person name="Nowell W R."/>
        </authorList>
    </citation>
    <scope>NUCLEOTIDE SEQUENCE</scope>
</reference>
<dbReference type="EMBL" id="CAJNOL010002332">
    <property type="protein sequence ID" value="CAF1489594.1"/>
    <property type="molecule type" value="Genomic_DNA"/>
</dbReference>
<dbReference type="Proteomes" id="UP000663854">
    <property type="component" value="Unassembled WGS sequence"/>
</dbReference>
<accession>A0A814H7A4</accession>
<evidence type="ECO:0000313" key="2">
    <source>
        <dbReference type="EMBL" id="CAF1489594.1"/>
    </source>
</evidence>
<proteinExistence type="predicted"/>
<organism evidence="1 3">
    <name type="scientific">Rotaria sordida</name>
    <dbReference type="NCBI Taxonomy" id="392033"/>
    <lineage>
        <taxon>Eukaryota</taxon>
        <taxon>Metazoa</taxon>
        <taxon>Spiralia</taxon>
        <taxon>Gnathifera</taxon>
        <taxon>Rotifera</taxon>
        <taxon>Eurotatoria</taxon>
        <taxon>Bdelloidea</taxon>
        <taxon>Philodinida</taxon>
        <taxon>Philodinidae</taxon>
        <taxon>Rotaria</taxon>
    </lineage>
</organism>
<comment type="caution">
    <text evidence="1">The sequence shown here is derived from an EMBL/GenBank/DDBJ whole genome shotgun (WGS) entry which is preliminary data.</text>
</comment>
<dbReference type="Proteomes" id="UP000663870">
    <property type="component" value="Unassembled WGS sequence"/>
</dbReference>
<evidence type="ECO:0000313" key="3">
    <source>
        <dbReference type="Proteomes" id="UP000663854"/>
    </source>
</evidence>